<dbReference type="SUPFAM" id="SSF56024">
    <property type="entry name" value="Phospholipase D/nuclease"/>
    <property type="match status" value="2"/>
</dbReference>
<protein>
    <submittedName>
        <fullName evidence="2">Cardiolipin synthetase</fullName>
        <ecNumber evidence="2">2.7.8.-</ecNumber>
    </submittedName>
</protein>
<dbReference type="GO" id="GO:0032049">
    <property type="term" value="P:cardiolipin biosynthetic process"/>
    <property type="evidence" value="ECO:0007669"/>
    <property type="project" value="UniProtKB-ARBA"/>
</dbReference>
<proteinExistence type="predicted"/>
<organism evidence="2">
    <name type="scientific">hydrothermal vent metagenome</name>
    <dbReference type="NCBI Taxonomy" id="652676"/>
    <lineage>
        <taxon>unclassified sequences</taxon>
        <taxon>metagenomes</taxon>
        <taxon>ecological metagenomes</taxon>
    </lineage>
</organism>
<name>A0A3B1AM62_9ZZZZ</name>
<dbReference type="EMBL" id="UOFT01000034">
    <property type="protein sequence ID" value="VAW93736.1"/>
    <property type="molecule type" value="Genomic_DNA"/>
</dbReference>
<dbReference type="Gene3D" id="3.30.870.10">
    <property type="entry name" value="Endonuclease Chain A"/>
    <property type="match status" value="2"/>
</dbReference>
<dbReference type="PROSITE" id="PS50035">
    <property type="entry name" value="PLD"/>
    <property type="match status" value="1"/>
</dbReference>
<dbReference type="CDD" id="cd09159">
    <property type="entry name" value="PLDc_ybhO_like_2"/>
    <property type="match status" value="1"/>
</dbReference>
<dbReference type="PANTHER" id="PTHR21248">
    <property type="entry name" value="CARDIOLIPIN SYNTHASE"/>
    <property type="match status" value="1"/>
</dbReference>
<dbReference type="PANTHER" id="PTHR21248:SF22">
    <property type="entry name" value="PHOSPHOLIPASE D"/>
    <property type="match status" value="1"/>
</dbReference>
<evidence type="ECO:0000313" key="2">
    <source>
        <dbReference type="EMBL" id="VAW93736.1"/>
    </source>
</evidence>
<evidence type="ECO:0000259" key="1">
    <source>
        <dbReference type="PROSITE" id="PS50035"/>
    </source>
</evidence>
<dbReference type="CDD" id="cd09110">
    <property type="entry name" value="PLDc_CLS_1"/>
    <property type="match status" value="1"/>
</dbReference>
<dbReference type="InterPro" id="IPR025202">
    <property type="entry name" value="PLD-like_dom"/>
</dbReference>
<keyword evidence="2" id="KW-0808">Transferase</keyword>
<sequence>MSERLIKKIKQRSQCYLCYKYNYTPKENNTYQLFSEGKQFYPAMLETIEKAQSYIYIVQYIFETGLTSEKFIDALVQARQRGIEICIILDAYGSKRLSVQERQRLHTVGIQVYFFNPLRNHHLIKFLYRDHRKLLVIDGEHAFIGGAGICDDYNFPLEHPASWQDMVVKVTGALALDSAYLFQQQRKINQKEITDCTEKIKTTSLTLNTEQGRLLTSKTWHHNEIQRAILHAIRKAKHRVWITTPYFVPTRKLRSQLKSAAHRGCDVRLLLPGASSSDHPWVSQIARQRYRRLLKNQVNIFEYQGRFTHAKAILCDDWVCIGSSNLDRWNQKFNLELNIEIQSTQLTKQLGDFFRQCFDNSKQIDKEQWKARPRVQKIKEWFWSKVAMWVERFIHNIR</sequence>
<reference evidence="2" key="1">
    <citation type="submission" date="2018-06" db="EMBL/GenBank/DDBJ databases">
        <authorList>
            <person name="Zhirakovskaya E."/>
        </authorList>
    </citation>
    <scope>NUCLEOTIDE SEQUENCE</scope>
</reference>
<dbReference type="Pfam" id="PF13091">
    <property type="entry name" value="PLDc_2"/>
    <property type="match status" value="2"/>
</dbReference>
<dbReference type="InterPro" id="IPR001736">
    <property type="entry name" value="PLipase_D/transphosphatidylase"/>
</dbReference>
<dbReference type="EC" id="2.7.8.-" evidence="2"/>
<dbReference type="SMART" id="SM00155">
    <property type="entry name" value="PLDc"/>
    <property type="match status" value="2"/>
</dbReference>
<dbReference type="GO" id="GO:0030572">
    <property type="term" value="F:phosphatidyltransferase activity"/>
    <property type="evidence" value="ECO:0007669"/>
    <property type="project" value="UniProtKB-ARBA"/>
</dbReference>
<gene>
    <name evidence="2" type="ORF">MNBD_GAMMA23-701</name>
</gene>
<feature type="domain" description="PLD phosphodiesterase" evidence="1">
    <location>
        <begin position="126"/>
        <end position="153"/>
    </location>
</feature>
<dbReference type="AlphaFoldDB" id="A0A3B1AM62"/>
<accession>A0A3B1AM62</accession>